<feature type="transmembrane region" description="Helical" evidence="11">
    <location>
        <begin position="201"/>
        <end position="228"/>
    </location>
</feature>
<reference evidence="12" key="1">
    <citation type="submission" date="2022-08" db="EMBL/GenBank/DDBJ databases">
        <authorList>
            <consortium name="DOE Joint Genome Institute"/>
            <person name="Min B."/>
            <person name="Riley R."/>
            <person name="Sierra-Patev S."/>
            <person name="Naranjo-Ortiz M."/>
            <person name="Looney B."/>
            <person name="Konkel Z."/>
            <person name="Slot J.C."/>
            <person name="Sakamoto Y."/>
            <person name="Steenwyk J.L."/>
            <person name="Rokas A."/>
            <person name="Carro J."/>
            <person name="Camarero S."/>
            <person name="Ferreira P."/>
            <person name="Molpeceres G."/>
            <person name="Ruiz-Duenas F.J."/>
            <person name="Serrano A."/>
            <person name="Henrissat B."/>
            <person name="Drula E."/>
            <person name="Hughes K.W."/>
            <person name="Mata J.L."/>
            <person name="Ishikawa N.K."/>
            <person name="Vargas-Isla R."/>
            <person name="Ushijima S."/>
            <person name="Smith C.A."/>
            <person name="Ahrendt S."/>
            <person name="Andreopoulos W."/>
            <person name="He G."/>
            <person name="Labutti K."/>
            <person name="Lipzen A."/>
            <person name="Ng V."/>
            <person name="Sandor L."/>
            <person name="Barry K."/>
            <person name="Martinez A.T."/>
            <person name="Xiao Y."/>
            <person name="Gibbons J.G."/>
            <person name="Terashima K."/>
            <person name="Hibbett D.S."/>
            <person name="Grigoriev I.V."/>
        </authorList>
    </citation>
    <scope>NUCLEOTIDE SEQUENCE</scope>
    <source>
        <strain evidence="12">TFB7829</strain>
    </source>
</reference>
<dbReference type="Pfam" id="PF00230">
    <property type="entry name" value="MIP"/>
    <property type="match status" value="1"/>
</dbReference>
<dbReference type="PROSITE" id="PS00221">
    <property type="entry name" value="MIP"/>
    <property type="match status" value="1"/>
</dbReference>
<dbReference type="EMBL" id="MU802553">
    <property type="protein sequence ID" value="KAJ3978995.1"/>
    <property type="molecule type" value="Genomic_DNA"/>
</dbReference>
<evidence type="ECO:0000256" key="10">
    <source>
        <dbReference type="SAM" id="MobiDB-lite"/>
    </source>
</evidence>
<dbReference type="AlphaFoldDB" id="A0AA38PPL9"/>
<proteinExistence type="inferred from homology"/>
<dbReference type="GO" id="GO:0015254">
    <property type="term" value="F:glycerol channel activity"/>
    <property type="evidence" value="ECO:0007669"/>
    <property type="project" value="TreeGrafter"/>
</dbReference>
<keyword evidence="3 9" id="KW-0813">Transport</keyword>
<feature type="transmembrane region" description="Helical" evidence="11">
    <location>
        <begin position="293"/>
        <end position="318"/>
    </location>
</feature>
<dbReference type="GO" id="GO:0015250">
    <property type="term" value="F:water channel activity"/>
    <property type="evidence" value="ECO:0007669"/>
    <property type="project" value="TreeGrafter"/>
</dbReference>
<evidence type="ECO:0000313" key="13">
    <source>
        <dbReference type="Proteomes" id="UP001163850"/>
    </source>
</evidence>
<organism evidence="12 13">
    <name type="scientific">Lentinula detonsa</name>
    <dbReference type="NCBI Taxonomy" id="2804962"/>
    <lineage>
        <taxon>Eukaryota</taxon>
        <taxon>Fungi</taxon>
        <taxon>Dikarya</taxon>
        <taxon>Basidiomycota</taxon>
        <taxon>Agaricomycotina</taxon>
        <taxon>Agaricomycetes</taxon>
        <taxon>Agaricomycetidae</taxon>
        <taxon>Agaricales</taxon>
        <taxon>Marasmiineae</taxon>
        <taxon>Omphalotaceae</taxon>
        <taxon>Lentinula</taxon>
    </lineage>
</organism>
<comment type="caution">
    <text evidence="12">The sequence shown here is derived from an EMBL/GenBank/DDBJ whole genome shotgun (WGS) entry which is preliminary data.</text>
</comment>
<feature type="transmembrane region" description="Helical" evidence="11">
    <location>
        <begin position="240"/>
        <end position="259"/>
    </location>
</feature>
<dbReference type="InterPro" id="IPR050363">
    <property type="entry name" value="MIP/Aquaporin"/>
</dbReference>
<dbReference type="PANTHER" id="PTHR43829">
    <property type="entry name" value="AQUAPORIN OR AQUAGLYCEROPORIN RELATED"/>
    <property type="match status" value="1"/>
</dbReference>
<dbReference type="Gene3D" id="1.20.1080.10">
    <property type="entry name" value="Glycerol uptake facilitator protein"/>
    <property type="match status" value="1"/>
</dbReference>
<feature type="transmembrane region" description="Helical" evidence="11">
    <location>
        <begin position="122"/>
        <end position="146"/>
    </location>
</feature>
<evidence type="ECO:0000256" key="2">
    <source>
        <dbReference type="ARBA" id="ARBA00006175"/>
    </source>
</evidence>
<accession>A0AA38PPL9</accession>
<sequence>MPPSSISSDPSSPNSPSDKKHFEPDELPITATSVSTGRFVHPNWWWKYRQIIREIAAEFTGVMILIIFGTGVVSQVVLSSNPAVAPTPKGEYLSISFGWAAGNIFGRLRFCLLTTPLKGTALGVWVCLGISGGHINPAITIAFATWRGFPWKKVPGYIFGQLMGGVVGAALVYADYFHAIDIYEGGRGVRTLKTASLFSTYALDYMTNVSCFFSEFFATAILVIVILATTDKGNGPPPLGLLPLVLFILILGLGACLGMETGYAVNPARDLGPRLLTSMVGYGSAVYTFRNQYWLWCPVLAPILGAQAGAMFYDVFLFNGRESIVNKPNAKARRMIAAGDELV</sequence>
<evidence type="ECO:0000256" key="3">
    <source>
        <dbReference type="ARBA" id="ARBA00022448"/>
    </source>
</evidence>
<evidence type="ECO:0000256" key="4">
    <source>
        <dbReference type="ARBA" id="ARBA00022692"/>
    </source>
</evidence>
<dbReference type="SUPFAM" id="SSF81338">
    <property type="entry name" value="Aquaporin-like"/>
    <property type="match status" value="1"/>
</dbReference>
<evidence type="ECO:0000256" key="6">
    <source>
        <dbReference type="ARBA" id="ARBA00022989"/>
    </source>
</evidence>
<evidence type="ECO:0000256" key="5">
    <source>
        <dbReference type="ARBA" id="ARBA00022737"/>
    </source>
</evidence>
<evidence type="ECO:0000256" key="9">
    <source>
        <dbReference type="RuleBase" id="RU000477"/>
    </source>
</evidence>
<dbReference type="Proteomes" id="UP001163850">
    <property type="component" value="Unassembled WGS sequence"/>
</dbReference>
<dbReference type="InterPro" id="IPR022357">
    <property type="entry name" value="MIP_CS"/>
</dbReference>
<dbReference type="GO" id="GO:0005886">
    <property type="term" value="C:plasma membrane"/>
    <property type="evidence" value="ECO:0007669"/>
    <property type="project" value="TreeGrafter"/>
</dbReference>
<evidence type="ECO:0000256" key="7">
    <source>
        <dbReference type="ARBA" id="ARBA00023136"/>
    </source>
</evidence>
<dbReference type="InterPro" id="IPR000425">
    <property type="entry name" value="MIP"/>
</dbReference>
<evidence type="ECO:0000256" key="11">
    <source>
        <dbReference type="SAM" id="Phobius"/>
    </source>
</evidence>
<evidence type="ECO:0000313" key="12">
    <source>
        <dbReference type="EMBL" id="KAJ3978995.1"/>
    </source>
</evidence>
<feature type="transmembrane region" description="Helical" evidence="11">
    <location>
        <begin position="158"/>
        <end position="180"/>
    </location>
</feature>
<dbReference type="InterPro" id="IPR023271">
    <property type="entry name" value="Aquaporin-like"/>
</dbReference>
<dbReference type="PRINTS" id="PR00783">
    <property type="entry name" value="MINTRINSICP"/>
</dbReference>
<keyword evidence="4 9" id="KW-0812">Transmembrane</keyword>
<evidence type="ECO:0000256" key="8">
    <source>
        <dbReference type="ARBA" id="ARBA00034651"/>
    </source>
</evidence>
<gene>
    <name evidence="12" type="ORF">F5890DRAFT_1478890</name>
</gene>
<name>A0AA38PPL9_9AGAR</name>
<keyword evidence="6 11" id="KW-1133">Transmembrane helix</keyword>
<feature type="region of interest" description="Disordered" evidence="10">
    <location>
        <begin position="1"/>
        <end position="23"/>
    </location>
</feature>
<dbReference type="PANTHER" id="PTHR43829:SF9">
    <property type="entry name" value="AQUAPORIN-9"/>
    <property type="match status" value="1"/>
</dbReference>
<keyword evidence="5" id="KW-0677">Repeat</keyword>
<feature type="transmembrane region" description="Helical" evidence="11">
    <location>
        <begin position="55"/>
        <end position="78"/>
    </location>
</feature>
<feature type="transmembrane region" description="Helical" evidence="11">
    <location>
        <begin position="90"/>
        <end position="110"/>
    </location>
</feature>
<feature type="compositionally biased region" description="Low complexity" evidence="10">
    <location>
        <begin position="1"/>
        <end position="16"/>
    </location>
</feature>
<comment type="subcellular location">
    <subcellularLocation>
        <location evidence="1">Membrane</location>
        <topology evidence="1">Multi-pass membrane protein</topology>
    </subcellularLocation>
</comment>
<protein>
    <submittedName>
        <fullName evidence="12">Aquaporin 4</fullName>
    </submittedName>
</protein>
<keyword evidence="7 11" id="KW-0472">Membrane</keyword>
<evidence type="ECO:0000256" key="1">
    <source>
        <dbReference type="ARBA" id="ARBA00004141"/>
    </source>
</evidence>
<comment type="similarity">
    <text evidence="2 9">Belongs to the MIP/aquaporin (TC 1.A.8) family.</text>
</comment>
<comment type="catalytic activity">
    <reaction evidence="8">
        <text>H2O(in) = H2O(out)</text>
        <dbReference type="Rhea" id="RHEA:29667"/>
        <dbReference type="ChEBI" id="CHEBI:15377"/>
    </reaction>
</comment>